<dbReference type="Pfam" id="PF11518">
    <property type="entry name" value="DUF3221"/>
    <property type="match status" value="1"/>
</dbReference>
<dbReference type="Gene3D" id="2.40.50.140">
    <property type="entry name" value="Nucleic acid-binding proteins"/>
    <property type="match status" value="1"/>
</dbReference>
<dbReference type="AlphaFoldDB" id="A0A4Y6UWI6"/>
<reference evidence="1 2" key="1">
    <citation type="submission" date="2019-06" db="EMBL/GenBank/DDBJ databases">
        <title>Saccharibacillus brassicae sp. nov., an endophytic bacterium isolated from Chinese cabbage seeds (Brassica pekinensis).</title>
        <authorList>
            <person name="Jiang L."/>
            <person name="Lee J."/>
            <person name="Kim S.W."/>
        </authorList>
    </citation>
    <scope>NUCLEOTIDE SEQUENCE [LARGE SCALE GENOMIC DNA]</scope>
    <source>
        <strain evidence="2">KCTC 43072 / ATSA2</strain>
    </source>
</reference>
<dbReference type="RefSeq" id="WP_141446834.1">
    <property type="nucleotide sequence ID" value="NZ_CP041217.1"/>
</dbReference>
<name>A0A4Y6UWI6_SACBS</name>
<organism evidence="1 2">
    <name type="scientific">Saccharibacillus brassicae</name>
    <dbReference type="NCBI Taxonomy" id="2583377"/>
    <lineage>
        <taxon>Bacteria</taxon>
        <taxon>Bacillati</taxon>
        <taxon>Bacillota</taxon>
        <taxon>Bacilli</taxon>
        <taxon>Bacillales</taxon>
        <taxon>Paenibacillaceae</taxon>
        <taxon>Saccharibacillus</taxon>
    </lineage>
</organism>
<accession>A0A4Y6UWI6</accession>
<dbReference type="OrthoDB" id="2625519at2"/>
<dbReference type="InterPro" id="IPR021598">
    <property type="entry name" value="DUF3221"/>
</dbReference>
<dbReference type="Proteomes" id="UP000316968">
    <property type="component" value="Chromosome"/>
</dbReference>
<gene>
    <name evidence="1" type="ORF">FFV09_05585</name>
</gene>
<proteinExistence type="predicted"/>
<evidence type="ECO:0000313" key="1">
    <source>
        <dbReference type="EMBL" id="QDH20375.1"/>
    </source>
</evidence>
<dbReference type="KEGG" id="saca:FFV09_05585"/>
<protein>
    <submittedName>
        <fullName evidence="1">DUF3221 domain-containing protein</fullName>
    </submittedName>
</protein>
<dbReference type="InterPro" id="IPR012340">
    <property type="entry name" value="NA-bd_OB-fold"/>
</dbReference>
<dbReference type="PROSITE" id="PS51257">
    <property type="entry name" value="PROKAR_LIPOPROTEIN"/>
    <property type="match status" value="1"/>
</dbReference>
<keyword evidence="2" id="KW-1185">Reference proteome</keyword>
<sequence>MIKYSFIFILMMTFLVGCQSNNKESANSPAENWDQQHGIVILKENERILVTQDANKEDLKINNVEKILNENKPNAIFLAIPKNIYEKIEIGYEVEFKIKGSIDFSYPAQATADDIKIIRK</sequence>
<dbReference type="EMBL" id="CP041217">
    <property type="protein sequence ID" value="QDH20375.1"/>
    <property type="molecule type" value="Genomic_DNA"/>
</dbReference>
<evidence type="ECO:0000313" key="2">
    <source>
        <dbReference type="Proteomes" id="UP000316968"/>
    </source>
</evidence>